<protein>
    <submittedName>
        <fullName evidence="3">Thioesterase</fullName>
    </submittedName>
</protein>
<dbReference type="InterPro" id="IPR050563">
    <property type="entry name" value="4-hydroxybenzoyl-CoA_TE"/>
</dbReference>
<comment type="similarity">
    <text evidence="1">Belongs to the 4-hydroxybenzoyl-CoA thioesterase family.</text>
</comment>
<dbReference type="SUPFAM" id="SSF54637">
    <property type="entry name" value="Thioesterase/thiol ester dehydrase-isomerase"/>
    <property type="match status" value="1"/>
</dbReference>
<dbReference type="Pfam" id="PF13279">
    <property type="entry name" value="4HBT_2"/>
    <property type="match status" value="1"/>
</dbReference>
<accession>A0A2M9XHM6</accession>
<dbReference type="RefSeq" id="WP_100704910.1">
    <property type="nucleotide sequence ID" value="NZ_NPDL01000004.1"/>
</dbReference>
<proteinExistence type="inferred from homology"/>
<dbReference type="PANTHER" id="PTHR31793">
    <property type="entry name" value="4-HYDROXYBENZOYL-COA THIOESTERASE FAMILY MEMBER"/>
    <property type="match status" value="1"/>
</dbReference>
<dbReference type="Gene3D" id="3.10.129.10">
    <property type="entry name" value="Hotdog Thioesterase"/>
    <property type="match status" value="1"/>
</dbReference>
<keyword evidence="2" id="KW-0378">Hydrolase</keyword>
<dbReference type="AlphaFoldDB" id="A0A2M9XHM6"/>
<dbReference type="NCBIfam" id="TIGR00051">
    <property type="entry name" value="YbgC/FadM family acyl-CoA thioesterase"/>
    <property type="match status" value="1"/>
</dbReference>
<evidence type="ECO:0000313" key="4">
    <source>
        <dbReference type="Proteomes" id="UP000232196"/>
    </source>
</evidence>
<organism evidence="3 4">
    <name type="scientific">Leptospira hartskeerlii</name>
    <dbReference type="NCBI Taxonomy" id="2023177"/>
    <lineage>
        <taxon>Bacteria</taxon>
        <taxon>Pseudomonadati</taxon>
        <taxon>Spirochaetota</taxon>
        <taxon>Spirochaetia</taxon>
        <taxon>Leptospirales</taxon>
        <taxon>Leptospiraceae</taxon>
        <taxon>Leptospira</taxon>
    </lineage>
</organism>
<dbReference type="EMBL" id="NPDN01000001">
    <property type="protein sequence ID" value="PJZ27163.1"/>
    <property type="molecule type" value="Genomic_DNA"/>
</dbReference>
<dbReference type="Proteomes" id="UP000232196">
    <property type="component" value="Unassembled WGS sequence"/>
</dbReference>
<dbReference type="GO" id="GO:0047617">
    <property type="term" value="F:fatty acyl-CoA hydrolase activity"/>
    <property type="evidence" value="ECO:0007669"/>
    <property type="project" value="TreeGrafter"/>
</dbReference>
<dbReference type="OrthoDB" id="9800856at2"/>
<gene>
    <name evidence="3" type="ORF">CH357_00950</name>
</gene>
<reference evidence="3 4" key="1">
    <citation type="submission" date="2017-07" db="EMBL/GenBank/DDBJ databases">
        <title>Leptospira spp. isolated from tropical soils.</title>
        <authorList>
            <person name="Thibeaux R."/>
            <person name="Iraola G."/>
            <person name="Ferres I."/>
            <person name="Bierque E."/>
            <person name="Girault D."/>
            <person name="Soupe-Gilbert M.-E."/>
            <person name="Picardeau M."/>
            <person name="Goarant C."/>
        </authorList>
    </citation>
    <scope>NUCLEOTIDE SEQUENCE [LARGE SCALE GENOMIC DNA]</scope>
    <source>
        <strain evidence="3 4">MCA1-C-A1</strain>
    </source>
</reference>
<comment type="caution">
    <text evidence="3">The sequence shown here is derived from an EMBL/GenBank/DDBJ whole genome shotgun (WGS) entry which is preliminary data.</text>
</comment>
<keyword evidence="4" id="KW-1185">Reference proteome</keyword>
<dbReference type="InterPro" id="IPR029069">
    <property type="entry name" value="HotDog_dom_sf"/>
</dbReference>
<dbReference type="CDD" id="cd00586">
    <property type="entry name" value="4HBT"/>
    <property type="match status" value="1"/>
</dbReference>
<dbReference type="PIRSF" id="PIRSF003230">
    <property type="entry name" value="YbgC"/>
    <property type="match status" value="1"/>
</dbReference>
<dbReference type="PANTHER" id="PTHR31793:SF27">
    <property type="entry name" value="NOVEL THIOESTERASE SUPERFAMILY DOMAIN AND SAPOSIN A-TYPE DOMAIN CONTAINING PROTEIN (0610012H03RIK)"/>
    <property type="match status" value="1"/>
</dbReference>
<sequence>MSSNESEFYYTLRVRYSEIDAQAVVFNAHYLTYFDTALNEYMRFLKYDYKGELEKNGLDFVVTRSLIEYKSPARFDEELKIYINAGEIKPASILWNIQVRKVSDDSLVCNGELTWAFLQLESRKPAKLPEVFKNLGSKTLS</sequence>
<evidence type="ECO:0000256" key="1">
    <source>
        <dbReference type="ARBA" id="ARBA00005953"/>
    </source>
</evidence>
<dbReference type="InterPro" id="IPR006684">
    <property type="entry name" value="YbgC/YbaW"/>
</dbReference>
<evidence type="ECO:0000256" key="2">
    <source>
        <dbReference type="ARBA" id="ARBA00022801"/>
    </source>
</evidence>
<evidence type="ECO:0000313" key="3">
    <source>
        <dbReference type="EMBL" id="PJZ27163.1"/>
    </source>
</evidence>
<name>A0A2M9XHM6_9LEPT</name>